<evidence type="ECO:0000313" key="7">
    <source>
        <dbReference type="Proteomes" id="UP001487305"/>
    </source>
</evidence>
<dbReference type="PROSITE" id="PS00639">
    <property type="entry name" value="THIOL_PROTEASE_HIS"/>
    <property type="match status" value="1"/>
</dbReference>
<evidence type="ECO:0000256" key="4">
    <source>
        <dbReference type="SAM" id="SignalP"/>
    </source>
</evidence>
<dbReference type="InterPro" id="IPR013128">
    <property type="entry name" value="Peptidase_C1A"/>
</dbReference>
<dbReference type="Pfam" id="PF18560">
    <property type="entry name" value="Lectin_like"/>
    <property type="match status" value="1"/>
</dbReference>
<evidence type="ECO:0000256" key="1">
    <source>
        <dbReference type="ARBA" id="ARBA00008455"/>
    </source>
</evidence>
<dbReference type="Proteomes" id="UP001487305">
    <property type="component" value="Unassembled WGS sequence"/>
</dbReference>
<dbReference type="InterPro" id="IPR040528">
    <property type="entry name" value="Lectin-like"/>
</dbReference>
<dbReference type="CDD" id="cd02619">
    <property type="entry name" value="Peptidase_C1"/>
    <property type="match status" value="1"/>
</dbReference>
<feature type="chain" id="PRO_5046160647" evidence="4">
    <location>
        <begin position="48"/>
        <end position="697"/>
    </location>
</feature>
<evidence type="ECO:0000313" key="6">
    <source>
        <dbReference type="EMBL" id="MEQ3363871.1"/>
    </source>
</evidence>
<keyword evidence="4" id="KW-0732">Signal</keyword>
<accession>A0ABV1JFL9</accession>
<dbReference type="PANTHER" id="PTHR12411">
    <property type="entry name" value="CYSTEINE PROTEASE FAMILY C1-RELATED"/>
    <property type="match status" value="1"/>
</dbReference>
<evidence type="ECO:0000259" key="5">
    <source>
        <dbReference type="SMART" id="SM00645"/>
    </source>
</evidence>
<keyword evidence="3" id="KW-0812">Transmembrane</keyword>
<proteinExistence type="inferred from homology"/>
<feature type="signal peptide" evidence="4">
    <location>
        <begin position="1"/>
        <end position="47"/>
    </location>
</feature>
<sequence>MRGSSQNVKGKGERIDRRLTARWCKRVLSLAVSIALAVSLSPAVAFADTDDASTFTLGGTPLADMLVWPTGGPAGQSIAEPGSRYGIDPSYSNYSEGDAGVAPLSSLPSAYDLRTSDGAPAVTSVKLQNPWNSCWAFAAVAACESNLIKQGVADAVSIDLSERHLAWFRGAAITAEETAGLISDQTGEGAVVRPGGSPLDIGGGISTAAAILAAGQGVVTEQLVPYTNDAGELSESVDKEGNLVSEPVKDGNWAVASSLRFSSAYQLEEAEILPSPAVITHNDDGSTSYKYDQRATDAAKQALMETGALDMGYAADVSSPGQSGNGEFFNYTTWAQYTNEYFPANHGVTVVGWDDSFPKASFSDDPDKQPPADGAWIVKNSWGSKNGSPGNSMTWGIDGTGYFYLSYYDQTIETFVAYHMASSDAAYDRTLQHDIVGHDSPLTHPLTSSAEIKVANRFTADEDMTVGAVSAITYTPNSSVSVQVYRLGPDSENPEDGELVATQATTPSFAGFHRIELDNKLEVREGESFSVVESICSSSTSRAGTTWMVPIERGLTQKYAEDHGLQYYSSLVVNPGESFFGSDGDWEDASGLSNDPAMTDGGSIAYGNVLIKAFADSTPFPDDPAKPIEPVDPDPDPADPKPLPVDASGETFGVRGDLASVGDVPFAATASIVALAALAVMGRAAATGAKRAERNRK</sequence>
<reference evidence="6 7" key="1">
    <citation type="submission" date="2024-04" db="EMBL/GenBank/DDBJ databases">
        <title>Human intestinal bacterial collection.</title>
        <authorList>
            <person name="Pauvert C."/>
            <person name="Hitch T.C.A."/>
            <person name="Clavel T."/>
        </authorList>
    </citation>
    <scope>NUCLEOTIDE SEQUENCE [LARGE SCALE GENOMIC DNA]</scope>
    <source>
        <strain evidence="6 7">CLA-KB-H42</strain>
    </source>
</reference>
<keyword evidence="3" id="KW-1133">Transmembrane helix</keyword>
<comment type="similarity">
    <text evidence="1">Belongs to the peptidase C1 family.</text>
</comment>
<dbReference type="SMART" id="SM00645">
    <property type="entry name" value="Pept_C1"/>
    <property type="match status" value="1"/>
</dbReference>
<dbReference type="RefSeq" id="WP_349227807.1">
    <property type="nucleotide sequence ID" value="NZ_JBBNOP010000013.1"/>
</dbReference>
<dbReference type="InterPro" id="IPR038765">
    <property type="entry name" value="Papain-like_cys_pep_sf"/>
</dbReference>
<dbReference type="Pfam" id="PF00112">
    <property type="entry name" value="Peptidase_C1"/>
    <property type="match status" value="2"/>
</dbReference>
<dbReference type="SUPFAM" id="SSF54001">
    <property type="entry name" value="Cysteine proteinases"/>
    <property type="match status" value="1"/>
</dbReference>
<keyword evidence="3" id="KW-0472">Membrane</keyword>
<name>A0ABV1JFL9_9ACTN</name>
<protein>
    <submittedName>
        <fullName evidence="6">Lectin like domain-containing protein</fullName>
    </submittedName>
</protein>
<keyword evidence="7" id="KW-1185">Reference proteome</keyword>
<comment type="caution">
    <text evidence="6">The sequence shown here is derived from an EMBL/GenBank/DDBJ whole genome shotgun (WGS) entry which is preliminary data.</text>
</comment>
<feature type="region of interest" description="Disordered" evidence="2">
    <location>
        <begin position="621"/>
        <end position="649"/>
    </location>
</feature>
<dbReference type="InterPro" id="IPR025660">
    <property type="entry name" value="Pept_his_AS"/>
</dbReference>
<dbReference type="EMBL" id="JBBNOP010000013">
    <property type="protein sequence ID" value="MEQ3363871.1"/>
    <property type="molecule type" value="Genomic_DNA"/>
</dbReference>
<feature type="transmembrane region" description="Helical" evidence="3">
    <location>
        <begin position="664"/>
        <end position="686"/>
    </location>
</feature>
<evidence type="ECO:0000256" key="2">
    <source>
        <dbReference type="SAM" id="MobiDB-lite"/>
    </source>
</evidence>
<dbReference type="Gene3D" id="3.90.70.10">
    <property type="entry name" value="Cysteine proteinases"/>
    <property type="match status" value="1"/>
</dbReference>
<evidence type="ECO:0000256" key="3">
    <source>
        <dbReference type="SAM" id="Phobius"/>
    </source>
</evidence>
<dbReference type="InterPro" id="IPR000668">
    <property type="entry name" value="Peptidase_C1A_C"/>
</dbReference>
<gene>
    <name evidence="6" type="ORF">AAA083_12875</name>
</gene>
<feature type="domain" description="Peptidase C1A papain C-terminal" evidence="5">
    <location>
        <begin position="107"/>
        <end position="420"/>
    </location>
</feature>
<organism evidence="6 7">
    <name type="scientific">Raoultibacter massiliensis</name>
    <dbReference type="NCBI Taxonomy" id="1852371"/>
    <lineage>
        <taxon>Bacteria</taxon>
        <taxon>Bacillati</taxon>
        <taxon>Actinomycetota</taxon>
        <taxon>Coriobacteriia</taxon>
        <taxon>Eggerthellales</taxon>
        <taxon>Eggerthellaceae</taxon>
        <taxon>Raoultibacter</taxon>
    </lineage>
</organism>